<accession>A0A0S4UFU1</accession>
<dbReference type="InterPro" id="IPR015943">
    <property type="entry name" value="WD40/YVTN_repeat-like_dom_sf"/>
</dbReference>
<dbReference type="SUPFAM" id="SSF50974">
    <property type="entry name" value="Nitrous oxide reductase, N-terminal domain"/>
    <property type="match status" value="1"/>
</dbReference>
<dbReference type="EMBL" id="LN899821">
    <property type="protein sequence ID" value="CUV21073.1"/>
    <property type="molecule type" value="Genomic_DNA"/>
</dbReference>
<name>A0A0S4UFU1_RALSL</name>
<organism evidence="1">
    <name type="scientific">Ralstonia solanacearum</name>
    <name type="common">Pseudomonas solanacearum</name>
    <dbReference type="NCBI Taxonomy" id="305"/>
    <lineage>
        <taxon>Bacteria</taxon>
        <taxon>Pseudomonadati</taxon>
        <taxon>Pseudomonadota</taxon>
        <taxon>Betaproteobacteria</taxon>
        <taxon>Burkholderiales</taxon>
        <taxon>Burkholderiaceae</taxon>
        <taxon>Ralstonia</taxon>
        <taxon>Ralstonia solanacearum species complex</taxon>
    </lineage>
</organism>
<dbReference type="InterPro" id="IPR011045">
    <property type="entry name" value="N2O_reductase_N"/>
</dbReference>
<dbReference type="Gene3D" id="2.130.10.10">
    <property type="entry name" value="YVTN repeat-like/Quinoprotein amine dehydrogenase"/>
    <property type="match status" value="1"/>
</dbReference>
<dbReference type="AlphaFoldDB" id="A0A0S4UFU1"/>
<proteinExistence type="predicted"/>
<evidence type="ECO:0000313" key="1">
    <source>
        <dbReference type="EMBL" id="CUV21073.1"/>
    </source>
</evidence>
<sequence length="62" mass="6036">MQAGASPVAMTLNPAGTVAYVLNAGDDTMAIYRVDGGTGVLSAVATVQTGLTPSAMAIVAVP</sequence>
<gene>
    <name evidence="1" type="ORF">PSS4_v1_2160001</name>
</gene>
<protein>
    <submittedName>
        <fullName evidence="1">Uncharacterized protein</fullName>
    </submittedName>
</protein>
<reference evidence="1" key="1">
    <citation type="submission" date="2015-10" db="EMBL/GenBank/DDBJ databases">
        <authorList>
            <person name="Gilbert D.G."/>
        </authorList>
    </citation>
    <scope>NUCLEOTIDE SEQUENCE</scope>
    <source>
        <strain evidence="1">Phyl III-seqv23</strain>
    </source>
</reference>